<dbReference type="PANTHER" id="PTHR11748">
    <property type="entry name" value="D-LACTATE DEHYDROGENASE"/>
    <property type="match status" value="1"/>
</dbReference>
<dbReference type="GO" id="GO:0004458">
    <property type="term" value="F:D-lactate dehydrogenase (cytochrome) activity"/>
    <property type="evidence" value="ECO:0007669"/>
    <property type="project" value="TreeGrafter"/>
</dbReference>
<sequence length="973" mass="108658">MDILFKQLSRQLSGELHTDALHLHMYATDASVYRKVPQAVAYPRDTRDIQRLVLFASKNNITLIPRTAGTSLAGQCVGDGIVVDVSKHFTDIIHLDVAKQQVTVQPGVIRDQLNEYLKPHGLFFGPNTSTANRCMIGGMVGNNSSGTTSIKYGVTRDKVIRLKTVLSDGSEVVFESLSDTRFREKCQLTTLEGSIYKTLKETLSVPEIQHQIREEFPKPEIHRRNTGYAIDALIHQQPFTEDGSLFNLCSLLAGSEGTLAFTTEITLQLDELPPAHGVLVAAHFETLQECLKAVSLTMNHDLYTCEMMDKVILDCTKNNRTQLKNRFFIEGDPAAILTLEVRDTTIEKARLQANALVNDIEASGLSYAYPILEGKQIDQAMELRKAGLGLLGNIIGDRKAVACIEDTAVALEDLAAYIDDFTEIMDDYEQEAVYYAHAGAGELHLRPILNLKKAEDVVLFRKITTDVAKLVKSYQGSMSGEHGDGIVRSEFIAYMIGEKNYELLRKIKYTFDPQSIFNKGKIIDPLPMDTSLRYEIDREEPEITTLFNFDDQEGILRSAEKCNGSGDCRKLPSAGGTMCPSYRATRNEKDTTRARANALREFLTTSEKSNPFDHEELKEVFDLCVSCKACASECPSNVDVATLKAEFEYQYQKSHTISLRTKLFTNTTQVNRIAAEAPWLYNSLLPIFSSLIKPIFKIAKQRSLPKLDLFTDSIFSSSKILPYAKNVKKPEKKVLLFVDEFTEYIDGSIGKDTFELLLRLGYEVECIQGLESGRAYISKGFLDHAKGATNKTVAKLRNRVSENTVCVGIEPSAILTFRDEYLRLANDIEGAKRLAKHSYTIEEFLHQEIKLGNISPEQFSAEAKTLKIHAHCHQKALSSVEHTFAILNLPVNYTPTIIPSGCCGMAGSFGYEKEHYEVSMQMGEQTLFPAIRKADDTVIIAANGTSCRHQIKDGTKRIALHPVTILKQALLIE</sequence>
<keyword evidence="2" id="KW-0285">Flavoprotein</keyword>
<dbReference type="EMBL" id="FZNY01000002">
    <property type="protein sequence ID" value="SNR74721.1"/>
    <property type="molecule type" value="Genomic_DNA"/>
</dbReference>
<evidence type="ECO:0000259" key="9">
    <source>
        <dbReference type="PROSITE" id="PS51387"/>
    </source>
</evidence>
<evidence type="ECO:0000256" key="5">
    <source>
        <dbReference type="ARBA" id="ARBA00023002"/>
    </source>
</evidence>
<dbReference type="Gene3D" id="3.30.465.10">
    <property type="match status" value="1"/>
</dbReference>
<dbReference type="PROSITE" id="PS51379">
    <property type="entry name" value="4FE4S_FER_2"/>
    <property type="match status" value="1"/>
</dbReference>
<keyword evidence="7" id="KW-0411">Iron-sulfur</keyword>
<organism evidence="10 11">
    <name type="scientific">Dokdonia pacifica</name>
    <dbReference type="NCBI Taxonomy" id="1627892"/>
    <lineage>
        <taxon>Bacteria</taxon>
        <taxon>Pseudomonadati</taxon>
        <taxon>Bacteroidota</taxon>
        <taxon>Flavobacteriia</taxon>
        <taxon>Flavobacteriales</taxon>
        <taxon>Flavobacteriaceae</taxon>
        <taxon>Dokdonia</taxon>
    </lineage>
</organism>
<keyword evidence="6" id="KW-0408">Iron</keyword>
<dbReference type="InterPro" id="IPR016169">
    <property type="entry name" value="FAD-bd_PCMH_sub2"/>
</dbReference>
<feature type="domain" description="4Fe-4S ferredoxin-type" evidence="8">
    <location>
        <begin position="615"/>
        <end position="646"/>
    </location>
</feature>
<dbReference type="SUPFAM" id="SSF55103">
    <property type="entry name" value="FAD-linked oxidases, C-terminal domain"/>
    <property type="match status" value="1"/>
</dbReference>
<dbReference type="GO" id="GO:0071949">
    <property type="term" value="F:FAD binding"/>
    <property type="evidence" value="ECO:0007669"/>
    <property type="project" value="InterPro"/>
</dbReference>
<name>A0A238YVG8_9FLAO</name>
<reference evidence="10 11" key="1">
    <citation type="submission" date="2017-06" db="EMBL/GenBank/DDBJ databases">
        <authorList>
            <person name="Kim H.J."/>
            <person name="Triplett B.A."/>
        </authorList>
    </citation>
    <scope>NUCLEOTIDE SEQUENCE [LARGE SCALE GENOMIC DNA]</scope>
    <source>
        <strain evidence="10 11">DSM 25597</strain>
    </source>
</reference>
<dbReference type="AlphaFoldDB" id="A0A238YVG8"/>
<evidence type="ECO:0000313" key="10">
    <source>
        <dbReference type="EMBL" id="SNR74721.1"/>
    </source>
</evidence>
<evidence type="ECO:0000313" key="11">
    <source>
        <dbReference type="Proteomes" id="UP000198379"/>
    </source>
</evidence>
<dbReference type="Gene3D" id="1.10.1060.10">
    <property type="entry name" value="Alpha-helical ferredoxin"/>
    <property type="match status" value="1"/>
</dbReference>
<dbReference type="Gene3D" id="3.30.70.2740">
    <property type="match status" value="1"/>
</dbReference>
<proteinExistence type="predicted"/>
<dbReference type="PROSITE" id="PS00198">
    <property type="entry name" value="4FE4S_FER_1"/>
    <property type="match status" value="1"/>
</dbReference>
<dbReference type="RefSeq" id="WP_089371122.1">
    <property type="nucleotide sequence ID" value="NZ_BMEP01000001.1"/>
</dbReference>
<evidence type="ECO:0000259" key="8">
    <source>
        <dbReference type="PROSITE" id="PS51379"/>
    </source>
</evidence>
<dbReference type="GO" id="GO:0008720">
    <property type="term" value="F:D-lactate dehydrogenase (NAD+) activity"/>
    <property type="evidence" value="ECO:0007669"/>
    <property type="project" value="TreeGrafter"/>
</dbReference>
<feature type="domain" description="FAD-binding PCMH-type" evidence="9">
    <location>
        <begin position="33"/>
        <end position="272"/>
    </location>
</feature>
<keyword evidence="4" id="KW-0274">FAD</keyword>
<dbReference type="GO" id="GO:0051536">
    <property type="term" value="F:iron-sulfur cluster binding"/>
    <property type="evidence" value="ECO:0007669"/>
    <property type="project" value="UniProtKB-KW"/>
</dbReference>
<dbReference type="InterPro" id="IPR016171">
    <property type="entry name" value="Vanillyl_alc_oxidase_C-sub2"/>
</dbReference>
<dbReference type="Pfam" id="PF02913">
    <property type="entry name" value="FAD-oxidase_C"/>
    <property type="match status" value="1"/>
</dbReference>
<protein>
    <submittedName>
        <fullName evidence="10">FAD/FMN-containing dehydrogenase</fullName>
    </submittedName>
</protein>
<evidence type="ECO:0000256" key="2">
    <source>
        <dbReference type="ARBA" id="ARBA00022630"/>
    </source>
</evidence>
<evidence type="ECO:0000256" key="7">
    <source>
        <dbReference type="ARBA" id="ARBA00023014"/>
    </source>
</evidence>
<dbReference type="PANTHER" id="PTHR11748:SF119">
    <property type="entry name" value="D-2-HYDROXYGLUTARATE DEHYDROGENASE"/>
    <property type="match status" value="1"/>
</dbReference>
<dbReference type="InterPro" id="IPR009051">
    <property type="entry name" value="Helical_ferredxn"/>
</dbReference>
<keyword evidence="3" id="KW-0479">Metal-binding</keyword>
<evidence type="ECO:0000256" key="6">
    <source>
        <dbReference type="ARBA" id="ARBA00023004"/>
    </source>
</evidence>
<dbReference type="SUPFAM" id="SSF56176">
    <property type="entry name" value="FAD-binding/transporter-associated domain-like"/>
    <property type="match status" value="1"/>
</dbReference>
<evidence type="ECO:0000256" key="3">
    <source>
        <dbReference type="ARBA" id="ARBA00022723"/>
    </source>
</evidence>
<dbReference type="GO" id="GO:0046872">
    <property type="term" value="F:metal ion binding"/>
    <property type="evidence" value="ECO:0007669"/>
    <property type="project" value="UniProtKB-KW"/>
</dbReference>
<gene>
    <name evidence="10" type="ORF">SAMN06265376_102370</name>
</gene>
<dbReference type="OrthoDB" id="9767256at2"/>
<dbReference type="InterPro" id="IPR017896">
    <property type="entry name" value="4Fe4S_Fe-S-bd"/>
</dbReference>
<keyword evidence="11" id="KW-1185">Reference proteome</keyword>
<dbReference type="InterPro" id="IPR017900">
    <property type="entry name" value="4Fe4S_Fe_S_CS"/>
</dbReference>
<dbReference type="Gene3D" id="1.10.45.10">
    <property type="entry name" value="Vanillyl-alcohol Oxidase, Chain A, domain 4"/>
    <property type="match status" value="1"/>
</dbReference>
<dbReference type="Proteomes" id="UP000198379">
    <property type="component" value="Unassembled WGS sequence"/>
</dbReference>
<evidence type="ECO:0000256" key="1">
    <source>
        <dbReference type="ARBA" id="ARBA00001974"/>
    </source>
</evidence>
<dbReference type="InterPro" id="IPR016166">
    <property type="entry name" value="FAD-bd_PCMH"/>
</dbReference>
<dbReference type="InterPro" id="IPR006094">
    <property type="entry name" value="Oxid_FAD_bind_N"/>
</dbReference>
<dbReference type="Pfam" id="PF01565">
    <property type="entry name" value="FAD_binding_4"/>
    <property type="match status" value="1"/>
</dbReference>
<dbReference type="Pfam" id="PF13534">
    <property type="entry name" value="Fer4_17"/>
    <property type="match status" value="1"/>
</dbReference>
<dbReference type="InterPro" id="IPR004113">
    <property type="entry name" value="FAD-bd_oxidored_4_C"/>
</dbReference>
<evidence type="ECO:0000256" key="4">
    <source>
        <dbReference type="ARBA" id="ARBA00022827"/>
    </source>
</evidence>
<dbReference type="GO" id="GO:1903457">
    <property type="term" value="P:lactate catabolic process"/>
    <property type="evidence" value="ECO:0007669"/>
    <property type="project" value="TreeGrafter"/>
</dbReference>
<dbReference type="PROSITE" id="PS51387">
    <property type="entry name" value="FAD_PCMH"/>
    <property type="match status" value="1"/>
</dbReference>
<accession>A0A238YVG8</accession>
<comment type="cofactor">
    <cofactor evidence="1">
        <name>FAD</name>
        <dbReference type="ChEBI" id="CHEBI:57692"/>
    </cofactor>
</comment>
<keyword evidence="5" id="KW-0560">Oxidoreductase</keyword>
<dbReference type="SUPFAM" id="SSF46548">
    <property type="entry name" value="alpha-helical ferredoxin"/>
    <property type="match status" value="1"/>
</dbReference>
<dbReference type="InterPro" id="IPR016164">
    <property type="entry name" value="FAD-linked_Oxase-like_C"/>
</dbReference>
<dbReference type="InterPro" id="IPR036318">
    <property type="entry name" value="FAD-bd_PCMH-like_sf"/>
</dbReference>